<dbReference type="Pfam" id="PF09720">
    <property type="entry name" value="Unstab_antitox"/>
    <property type="match status" value="1"/>
</dbReference>
<dbReference type="RefSeq" id="WP_186891569.1">
    <property type="nucleotide sequence ID" value="NZ_JACOFU010000005.1"/>
</dbReference>
<keyword evidence="2" id="KW-1185">Reference proteome</keyword>
<evidence type="ECO:0000313" key="1">
    <source>
        <dbReference type="EMBL" id="MBC3832527.1"/>
    </source>
</evidence>
<evidence type="ECO:0000313" key="2">
    <source>
        <dbReference type="Proteomes" id="UP000643610"/>
    </source>
</evidence>
<name>A0ABR6XSS2_9BURK</name>
<dbReference type="InterPro" id="IPR013406">
    <property type="entry name" value="CHP02574_addiction_mod"/>
</dbReference>
<dbReference type="EMBL" id="JACOFU010000005">
    <property type="protein sequence ID" value="MBC3832527.1"/>
    <property type="molecule type" value="Genomic_DNA"/>
</dbReference>
<dbReference type="NCBIfam" id="TIGR02574">
    <property type="entry name" value="stabl_TIGR02574"/>
    <property type="match status" value="1"/>
</dbReference>
<organism evidence="1 2">
    <name type="scientific">Undibacterium amnicola</name>
    <dbReference type="NCBI Taxonomy" id="1834038"/>
    <lineage>
        <taxon>Bacteria</taxon>
        <taxon>Pseudomonadati</taxon>
        <taxon>Pseudomonadota</taxon>
        <taxon>Betaproteobacteria</taxon>
        <taxon>Burkholderiales</taxon>
        <taxon>Oxalobacteraceae</taxon>
        <taxon>Undibacterium</taxon>
    </lineage>
</organism>
<sequence length="76" mass="8634">MSLNLLELEQKASLLSADERAQFVLFLLGTLEPTDSGDIEKEWRIEAESRLAEIKRGEATLISADEVFNNVRRRLS</sequence>
<dbReference type="Proteomes" id="UP000643610">
    <property type="component" value="Unassembled WGS sequence"/>
</dbReference>
<proteinExistence type="predicted"/>
<gene>
    <name evidence="1" type="ORF">H8K33_13550</name>
</gene>
<protein>
    <submittedName>
        <fullName evidence="1">Addiction module protein</fullName>
    </submittedName>
</protein>
<comment type="caution">
    <text evidence="1">The sequence shown here is derived from an EMBL/GenBank/DDBJ whole genome shotgun (WGS) entry which is preliminary data.</text>
</comment>
<reference evidence="1 2" key="1">
    <citation type="submission" date="2020-08" db="EMBL/GenBank/DDBJ databases">
        <title>Novel species isolated from subtropical streams in China.</title>
        <authorList>
            <person name="Lu H."/>
        </authorList>
    </citation>
    <scope>NUCLEOTIDE SEQUENCE [LARGE SCALE GENOMIC DNA]</scope>
    <source>
        <strain evidence="1 2">KCTC 52442</strain>
    </source>
</reference>
<accession>A0ABR6XSS2</accession>